<reference evidence="1 2" key="1">
    <citation type="journal article" date="2023" name="Cell">
        <title>Genetic manipulation of Patescibacteria provides mechanistic insights into microbial dark matter and the epibiotic lifestyle.</title>
        <authorList>
            <person name="Wang Y."/>
            <person name="Gallagher L.A."/>
            <person name="Andrade P.A."/>
            <person name="Liu A."/>
            <person name="Humphreys I.R."/>
            <person name="Turkarslan S."/>
            <person name="Cutler K.J."/>
            <person name="Arrieta-Ortiz M.L."/>
            <person name="Li Y."/>
            <person name="Radey M.C."/>
            <person name="McLean J.S."/>
            <person name="Cong Q."/>
            <person name="Baker D."/>
            <person name="Baliga N.S."/>
            <person name="Peterson S.B."/>
            <person name="Mougous J.D."/>
        </authorList>
    </citation>
    <scope>NUCLEOTIDE SEQUENCE [LARGE SCALE GENOMIC DNA]</scope>
    <source>
        <strain evidence="1 2">ML1</strain>
    </source>
</reference>
<keyword evidence="2" id="KW-1185">Reference proteome</keyword>
<evidence type="ECO:0000313" key="1">
    <source>
        <dbReference type="EMBL" id="WIO45972.1"/>
    </source>
</evidence>
<dbReference type="RefSeq" id="WP_376754334.1">
    <property type="nucleotide sequence ID" value="NZ_CP124550.1"/>
</dbReference>
<organism evidence="1 2">
    <name type="scientific">Candidatus Southlakia epibionticum</name>
    <dbReference type="NCBI Taxonomy" id="3043284"/>
    <lineage>
        <taxon>Bacteria</taxon>
        <taxon>Candidatus Saccharimonadota</taxon>
        <taxon>Candidatus Saccharimonadia</taxon>
        <taxon>Candidatus Saccharimonadales</taxon>
        <taxon>Candidatus Saccharimonadaceae</taxon>
        <taxon>Candidatus Southlakia</taxon>
    </lineage>
</organism>
<name>A0ABY8WV27_9BACT</name>
<evidence type="ECO:0000313" key="2">
    <source>
        <dbReference type="Proteomes" id="UP001177295"/>
    </source>
</evidence>
<gene>
    <name evidence="1" type="ORF">SEML1_0345</name>
</gene>
<proteinExistence type="predicted"/>
<protein>
    <submittedName>
        <fullName evidence="1">Uncharacterized protein</fullName>
    </submittedName>
</protein>
<sequence>MDIPSGIYSSFSDKFLVESLVKKKNIYNDIHSVNTNNTSQQKSKFKLCISLSETADRIIDGKIFGISCSYSDWHDKVNHIKVCQNDYKICHSPVLKSGQSVYLPQDMEVLSYKEIRAKIEDRSNRFKHKAILSSNKYEKIRKMFTNHLRFCENTSDSVNAIKSLISETPDLKPLKSYGVEIKE</sequence>
<dbReference type="Proteomes" id="UP001177295">
    <property type="component" value="Chromosome"/>
</dbReference>
<dbReference type="EMBL" id="CP124550">
    <property type="protein sequence ID" value="WIO45972.1"/>
    <property type="molecule type" value="Genomic_DNA"/>
</dbReference>
<accession>A0ABY8WV27</accession>